<gene>
    <name evidence="2" type="ORF">APLA_LOCUS13538</name>
    <name evidence="1" type="ORF">APLA_LOCUS5397</name>
</gene>
<reference evidence="3 4" key="1">
    <citation type="submission" date="2020-04" db="EMBL/GenBank/DDBJ databases">
        <authorList>
            <person name="Wallbank WR R."/>
            <person name="Pardo Diaz C."/>
            <person name="Kozak K."/>
            <person name="Martin S."/>
            <person name="Jiggins C."/>
            <person name="Moest M."/>
            <person name="Warren A I."/>
            <person name="Byers J.R.P. K."/>
            <person name="Montejo-Kovacevich G."/>
            <person name="Yen C E."/>
        </authorList>
    </citation>
    <scope>NUCLEOTIDE SEQUENCE [LARGE SCALE GENOMIC DNA]</scope>
</reference>
<evidence type="ECO:0000313" key="1">
    <source>
        <dbReference type="EMBL" id="CAB3231905.1"/>
    </source>
</evidence>
<keyword evidence="3" id="KW-1185">Reference proteome</keyword>
<accession>A0A8S0ZEH2</accession>
<organism evidence="1 4">
    <name type="scientific">Arctia plantaginis</name>
    <name type="common">Wood tiger moth</name>
    <name type="synonym">Phalaena plantaginis</name>
    <dbReference type="NCBI Taxonomy" id="874455"/>
    <lineage>
        <taxon>Eukaryota</taxon>
        <taxon>Metazoa</taxon>
        <taxon>Ecdysozoa</taxon>
        <taxon>Arthropoda</taxon>
        <taxon>Hexapoda</taxon>
        <taxon>Insecta</taxon>
        <taxon>Pterygota</taxon>
        <taxon>Neoptera</taxon>
        <taxon>Endopterygota</taxon>
        <taxon>Lepidoptera</taxon>
        <taxon>Glossata</taxon>
        <taxon>Ditrysia</taxon>
        <taxon>Noctuoidea</taxon>
        <taxon>Erebidae</taxon>
        <taxon>Arctiinae</taxon>
        <taxon>Arctia</taxon>
    </lineage>
</organism>
<sequence>MPPSTDEDENNIKRKRSSLININISAAKKKKRIKRFERINTILSTHSEDETGNIITTCAIIETPIDQVSPVNPDRRIMEHNFTIAETRDSEIETESTEKEICQKCTEKFTQTSVRKFANPISLYKILSCKKCLLACLLKRIIIKPVQTTRKSVPIDNQRSTSREYGFFKNKTVFERVCKNCFMSTLYISSGPIETAVKHVDDHGVFTKMEHRGRQAPANKTPEEQCLAHETFSNAYRKRIEFSIR</sequence>
<comment type="caution">
    <text evidence="1">The sequence shown here is derived from an EMBL/GenBank/DDBJ whole genome shotgun (WGS) entry which is preliminary data.</text>
</comment>
<proteinExistence type="predicted"/>
<name>A0A8S0ZEH2_ARCPL</name>
<dbReference type="Proteomes" id="UP000494106">
    <property type="component" value="Unassembled WGS sequence"/>
</dbReference>
<dbReference type="OrthoDB" id="533763at2759"/>
<dbReference type="EMBL" id="CADEBD010000289">
    <property type="protein sequence ID" value="CAB3231905.1"/>
    <property type="molecule type" value="Genomic_DNA"/>
</dbReference>
<dbReference type="Proteomes" id="UP000494256">
    <property type="component" value="Unassembled WGS sequence"/>
</dbReference>
<evidence type="ECO:0000313" key="2">
    <source>
        <dbReference type="EMBL" id="CAB3252438.1"/>
    </source>
</evidence>
<dbReference type="AlphaFoldDB" id="A0A8S0ZEH2"/>
<dbReference type="EMBL" id="CADEBC010000555">
    <property type="protein sequence ID" value="CAB3252438.1"/>
    <property type="molecule type" value="Genomic_DNA"/>
</dbReference>
<evidence type="ECO:0000313" key="4">
    <source>
        <dbReference type="Proteomes" id="UP000494256"/>
    </source>
</evidence>
<evidence type="ECO:0000313" key="3">
    <source>
        <dbReference type="Proteomes" id="UP000494106"/>
    </source>
</evidence>
<protein>
    <submittedName>
        <fullName evidence="1">Uncharacterized protein</fullName>
    </submittedName>
</protein>